<feature type="compositionally biased region" description="Polar residues" evidence="1">
    <location>
        <begin position="89"/>
        <end position="100"/>
    </location>
</feature>
<feature type="region of interest" description="Disordered" evidence="1">
    <location>
        <begin position="68"/>
        <end position="100"/>
    </location>
</feature>
<accession>A0ABU7C7R8</accession>
<name>A0ABU7C7R8_9TELE</name>
<organism evidence="2 3">
    <name type="scientific">Ataeniobius toweri</name>
    <dbReference type="NCBI Taxonomy" id="208326"/>
    <lineage>
        <taxon>Eukaryota</taxon>
        <taxon>Metazoa</taxon>
        <taxon>Chordata</taxon>
        <taxon>Craniata</taxon>
        <taxon>Vertebrata</taxon>
        <taxon>Euteleostomi</taxon>
        <taxon>Actinopterygii</taxon>
        <taxon>Neopterygii</taxon>
        <taxon>Teleostei</taxon>
        <taxon>Neoteleostei</taxon>
        <taxon>Acanthomorphata</taxon>
        <taxon>Ovalentaria</taxon>
        <taxon>Atherinomorphae</taxon>
        <taxon>Cyprinodontiformes</taxon>
        <taxon>Goodeidae</taxon>
        <taxon>Ataeniobius</taxon>
    </lineage>
</organism>
<comment type="caution">
    <text evidence="2">The sequence shown here is derived from an EMBL/GenBank/DDBJ whole genome shotgun (WGS) entry which is preliminary data.</text>
</comment>
<feature type="region of interest" description="Disordered" evidence="1">
    <location>
        <begin position="22"/>
        <end position="42"/>
    </location>
</feature>
<sequence length="100" mass="11397">MKDKWAVLTGLIPWADNPFCIPTNPHHPTPTQQSSTPSQGERTWSTVTYNLDYQLCWWACKSVTEILTPPQRVPSHPEQTSKPRVPESRITSPPRCQNKS</sequence>
<protein>
    <submittedName>
        <fullName evidence="2">Uncharacterized protein</fullName>
    </submittedName>
</protein>
<evidence type="ECO:0000313" key="2">
    <source>
        <dbReference type="EMBL" id="MED6258773.1"/>
    </source>
</evidence>
<reference evidence="2 3" key="1">
    <citation type="submission" date="2021-07" db="EMBL/GenBank/DDBJ databases">
        <authorList>
            <person name="Palmer J.M."/>
        </authorList>
    </citation>
    <scope>NUCLEOTIDE SEQUENCE [LARGE SCALE GENOMIC DNA]</scope>
    <source>
        <strain evidence="2 3">AT_MEX2019</strain>
        <tissue evidence="2">Muscle</tissue>
    </source>
</reference>
<dbReference type="EMBL" id="JAHUTI010081286">
    <property type="protein sequence ID" value="MED6258773.1"/>
    <property type="molecule type" value="Genomic_DNA"/>
</dbReference>
<evidence type="ECO:0000313" key="3">
    <source>
        <dbReference type="Proteomes" id="UP001345963"/>
    </source>
</evidence>
<gene>
    <name evidence="2" type="ORF">ATANTOWER_012228</name>
</gene>
<evidence type="ECO:0000256" key="1">
    <source>
        <dbReference type="SAM" id="MobiDB-lite"/>
    </source>
</evidence>
<proteinExistence type="predicted"/>
<feature type="compositionally biased region" description="Low complexity" evidence="1">
    <location>
        <begin position="22"/>
        <end position="39"/>
    </location>
</feature>
<feature type="non-terminal residue" evidence="2">
    <location>
        <position position="100"/>
    </location>
</feature>
<dbReference type="Proteomes" id="UP001345963">
    <property type="component" value="Unassembled WGS sequence"/>
</dbReference>
<keyword evidence="3" id="KW-1185">Reference proteome</keyword>